<sequence>MLFDELRKIDGTVTVAITHEDDEDDEQRPVGEMVRVYPRNISTLLIRVGVSWKDGNFPSPTRRLKENAWHE</sequence>
<reference evidence="2" key="1">
    <citation type="submission" date="2016-12" db="EMBL/GenBank/DDBJ databases">
        <authorList>
            <person name="Meng X."/>
        </authorList>
    </citation>
    <scope>NUCLEOTIDE SEQUENCE [LARGE SCALE GENOMIC DNA]</scope>
    <source>
        <strain evidence="2">DSM 19116</strain>
    </source>
</reference>
<keyword evidence="2" id="KW-1185">Reference proteome</keyword>
<name>A0A1Q5Q0H5_9ACTO</name>
<evidence type="ECO:0000313" key="2">
    <source>
        <dbReference type="Proteomes" id="UP000185628"/>
    </source>
</evidence>
<dbReference type="Proteomes" id="UP000185628">
    <property type="component" value="Unassembled WGS sequence"/>
</dbReference>
<evidence type="ECO:0000313" key="1">
    <source>
        <dbReference type="EMBL" id="OKL53371.1"/>
    </source>
</evidence>
<comment type="caution">
    <text evidence="1">The sequence shown here is derived from an EMBL/GenBank/DDBJ whole genome shotgun (WGS) entry which is preliminary data.</text>
</comment>
<proteinExistence type="predicted"/>
<dbReference type="EMBL" id="MQVR01000065">
    <property type="protein sequence ID" value="OKL53371.1"/>
    <property type="molecule type" value="Genomic_DNA"/>
</dbReference>
<organism evidence="1 2">
    <name type="scientific">Bowdeniella nasicola</name>
    <dbReference type="NCBI Taxonomy" id="208480"/>
    <lineage>
        <taxon>Bacteria</taxon>
        <taxon>Bacillati</taxon>
        <taxon>Actinomycetota</taxon>
        <taxon>Actinomycetes</taxon>
        <taxon>Actinomycetales</taxon>
        <taxon>Actinomycetaceae</taxon>
        <taxon>Bowdeniella</taxon>
    </lineage>
</organism>
<accession>A0A1Q5Q0H5</accession>
<protein>
    <submittedName>
        <fullName evidence="1">Uncharacterized protein</fullName>
    </submittedName>
</protein>
<gene>
    <name evidence="1" type="ORF">BSZ39_09815</name>
</gene>
<dbReference type="AlphaFoldDB" id="A0A1Q5Q0H5"/>